<keyword evidence="3 7" id="KW-0863">Zinc-finger</keyword>
<dbReference type="PANTHER" id="PTHR43557:SF4">
    <property type="entry name" value="APOPTOSIS-INDUCING FACTOR 1, MITOCHONDRIAL"/>
    <property type="match status" value="1"/>
</dbReference>
<dbReference type="InterPro" id="IPR013087">
    <property type="entry name" value="Znf_C2H2_type"/>
</dbReference>
<dbReference type="Gene3D" id="3.30.160.60">
    <property type="entry name" value="Classic Zinc Finger"/>
    <property type="match status" value="1"/>
</dbReference>
<evidence type="ECO:0000256" key="3">
    <source>
        <dbReference type="ARBA" id="ARBA00022771"/>
    </source>
</evidence>
<feature type="compositionally biased region" description="Basic and acidic residues" evidence="8">
    <location>
        <begin position="128"/>
        <end position="188"/>
    </location>
</feature>
<dbReference type="PROSITE" id="PS00028">
    <property type="entry name" value="ZINC_FINGER_C2H2_1"/>
    <property type="match status" value="1"/>
</dbReference>
<dbReference type="Pfam" id="PF00096">
    <property type="entry name" value="zf-C2H2"/>
    <property type="match status" value="2"/>
</dbReference>
<keyword evidence="5" id="KW-0862">Zinc</keyword>
<dbReference type="SUPFAM" id="SSF51905">
    <property type="entry name" value="FAD/NAD(P)-binding domain"/>
    <property type="match status" value="1"/>
</dbReference>
<keyword evidence="1" id="KW-0285">Flavoprotein</keyword>
<sequence length="318" mass="35134">MSQRSFIKTQCVCPGCKYKFADAKGLKKHLKIVSANKPYKCPNCDHSYSLQAHLSHHIKVHGTGYLAVNSLKVDLKIYCLSAPRGTNPKSNKSESQNNHSESKNTHSESKNTHSESKNTHSESQNTHSESKNTHSESKNTHSESKNTHSESKNTHSESKNTHIESKNTHSESKNTHSESKNTHTVFERAGSEVTDKVTLFRSVADFQQLHEVAGKGGHITIIGGGFLGSELACALGYKTKSTKGSVTQVYPEYGNMAKVLPEYLSRWTTDKVKSEGVDIITHSTVKDVTTTPDGKLKLSFDTGKEVGFIYTFSLVYTL</sequence>
<reference evidence="10" key="1">
    <citation type="submission" date="2023-11" db="EMBL/GenBank/DDBJ databases">
        <title>Genome assemblies of two species of porcelain crab, Petrolisthes cinctipes and Petrolisthes manimaculis (Anomura: Porcellanidae).</title>
        <authorList>
            <person name="Angst P."/>
        </authorList>
    </citation>
    <scope>NUCLEOTIDE SEQUENCE</scope>
    <source>
        <strain evidence="10">PB745_02</strain>
        <tissue evidence="10">Gill</tissue>
    </source>
</reference>
<evidence type="ECO:0000256" key="4">
    <source>
        <dbReference type="ARBA" id="ARBA00022827"/>
    </source>
</evidence>
<keyword evidence="4" id="KW-0274">FAD</keyword>
<dbReference type="InterPro" id="IPR036236">
    <property type="entry name" value="Znf_C2H2_sf"/>
</dbReference>
<dbReference type="Proteomes" id="UP001292094">
    <property type="component" value="Unassembled WGS sequence"/>
</dbReference>
<dbReference type="InterPro" id="IPR023753">
    <property type="entry name" value="FAD/NAD-binding_dom"/>
</dbReference>
<dbReference type="PROSITE" id="PS50157">
    <property type="entry name" value="ZINC_FINGER_C2H2_2"/>
    <property type="match status" value="2"/>
</dbReference>
<gene>
    <name evidence="10" type="ORF">Pmani_009377</name>
</gene>
<dbReference type="GO" id="GO:0071949">
    <property type="term" value="F:FAD binding"/>
    <property type="evidence" value="ECO:0007669"/>
    <property type="project" value="TreeGrafter"/>
</dbReference>
<dbReference type="Pfam" id="PF07992">
    <property type="entry name" value="Pyr_redox_2"/>
    <property type="match status" value="1"/>
</dbReference>
<feature type="domain" description="C2H2-type" evidence="9">
    <location>
        <begin position="39"/>
        <end position="61"/>
    </location>
</feature>
<dbReference type="GO" id="GO:0006915">
    <property type="term" value="P:apoptotic process"/>
    <property type="evidence" value="ECO:0007669"/>
    <property type="project" value="TreeGrafter"/>
</dbReference>
<comment type="caution">
    <text evidence="10">The sequence shown here is derived from an EMBL/GenBank/DDBJ whole genome shotgun (WGS) entry which is preliminary data.</text>
</comment>
<keyword evidence="6" id="KW-0560">Oxidoreductase</keyword>
<dbReference type="GO" id="GO:0033108">
    <property type="term" value="P:mitochondrial respiratory chain complex assembly"/>
    <property type="evidence" value="ECO:0007669"/>
    <property type="project" value="TreeGrafter"/>
</dbReference>
<feature type="region of interest" description="Disordered" evidence="8">
    <location>
        <begin position="82"/>
        <end position="188"/>
    </location>
</feature>
<evidence type="ECO:0000256" key="7">
    <source>
        <dbReference type="PROSITE-ProRule" id="PRU00042"/>
    </source>
</evidence>
<dbReference type="FunFam" id="3.30.160.60:FF:000446">
    <property type="entry name" value="Zinc finger protein"/>
    <property type="match status" value="1"/>
</dbReference>
<feature type="compositionally biased region" description="Basic and acidic residues" evidence="8">
    <location>
        <begin position="100"/>
        <end position="120"/>
    </location>
</feature>
<feature type="domain" description="C2H2-type" evidence="9">
    <location>
        <begin position="11"/>
        <end position="38"/>
    </location>
</feature>
<feature type="compositionally biased region" description="Polar residues" evidence="8">
    <location>
        <begin position="87"/>
        <end position="99"/>
    </location>
</feature>
<protein>
    <recommendedName>
        <fullName evidence="9">C2H2-type domain-containing protein</fullName>
    </recommendedName>
</protein>
<evidence type="ECO:0000256" key="6">
    <source>
        <dbReference type="ARBA" id="ARBA00023002"/>
    </source>
</evidence>
<dbReference type="EMBL" id="JAWZYT010000731">
    <property type="protein sequence ID" value="KAK4319720.1"/>
    <property type="molecule type" value="Genomic_DNA"/>
</dbReference>
<dbReference type="GO" id="GO:0005634">
    <property type="term" value="C:nucleus"/>
    <property type="evidence" value="ECO:0007669"/>
    <property type="project" value="UniProtKB-ARBA"/>
</dbReference>
<dbReference type="PANTHER" id="PTHR43557">
    <property type="entry name" value="APOPTOSIS-INDUCING FACTOR 1"/>
    <property type="match status" value="1"/>
</dbReference>
<dbReference type="AlphaFoldDB" id="A0AAE1Q534"/>
<dbReference type="SMART" id="SM00355">
    <property type="entry name" value="ZnF_C2H2"/>
    <property type="match status" value="2"/>
</dbReference>
<dbReference type="GO" id="GO:0016174">
    <property type="term" value="F:NAD(P)H oxidase H2O2-forming activity"/>
    <property type="evidence" value="ECO:0007669"/>
    <property type="project" value="TreeGrafter"/>
</dbReference>
<evidence type="ECO:0000256" key="1">
    <source>
        <dbReference type="ARBA" id="ARBA00022630"/>
    </source>
</evidence>
<evidence type="ECO:0000256" key="2">
    <source>
        <dbReference type="ARBA" id="ARBA00022723"/>
    </source>
</evidence>
<dbReference type="SUPFAM" id="SSF57667">
    <property type="entry name" value="beta-beta-alpha zinc fingers"/>
    <property type="match status" value="1"/>
</dbReference>
<evidence type="ECO:0000256" key="8">
    <source>
        <dbReference type="SAM" id="MobiDB-lite"/>
    </source>
</evidence>
<evidence type="ECO:0000256" key="5">
    <source>
        <dbReference type="ARBA" id="ARBA00022833"/>
    </source>
</evidence>
<evidence type="ECO:0000313" key="10">
    <source>
        <dbReference type="EMBL" id="KAK4319720.1"/>
    </source>
</evidence>
<accession>A0AAE1Q534</accession>
<dbReference type="GO" id="GO:0008270">
    <property type="term" value="F:zinc ion binding"/>
    <property type="evidence" value="ECO:0007669"/>
    <property type="project" value="UniProtKB-KW"/>
</dbReference>
<dbReference type="InterPro" id="IPR036188">
    <property type="entry name" value="FAD/NAD-bd_sf"/>
</dbReference>
<evidence type="ECO:0000259" key="9">
    <source>
        <dbReference type="PROSITE" id="PS50157"/>
    </source>
</evidence>
<evidence type="ECO:0000313" key="11">
    <source>
        <dbReference type="Proteomes" id="UP001292094"/>
    </source>
</evidence>
<keyword evidence="2" id="KW-0479">Metal-binding</keyword>
<proteinExistence type="predicted"/>
<name>A0AAE1Q534_9EUCA</name>
<dbReference type="Gene3D" id="3.50.50.60">
    <property type="entry name" value="FAD/NAD(P)-binding domain"/>
    <property type="match status" value="1"/>
</dbReference>
<organism evidence="10 11">
    <name type="scientific">Petrolisthes manimaculis</name>
    <dbReference type="NCBI Taxonomy" id="1843537"/>
    <lineage>
        <taxon>Eukaryota</taxon>
        <taxon>Metazoa</taxon>
        <taxon>Ecdysozoa</taxon>
        <taxon>Arthropoda</taxon>
        <taxon>Crustacea</taxon>
        <taxon>Multicrustacea</taxon>
        <taxon>Malacostraca</taxon>
        <taxon>Eumalacostraca</taxon>
        <taxon>Eucarida</taxon>
        <taxon>Decapoda</taxon>
        <taxon>Pleocyemata</taxon>
        <taxon>Anomura</taxon>
        <taxon>Galatheoidea</taxon>
        <taxon>Porcellanidae</taxon>
        <taxon>Petrolisthes</taxon>
    </lineage>
</organism>
<dbReference type="GO" id="GO:0005739">
    <property type="term" value="C:mitochondrion"/>
    <property type="evidence" value="ECO:0007669"/>
    <property type="project" value="TreeGrafter"/>
</dbReference>
<keyword evidence="11" id="KW-1185">Reference proteome</keyword>
<dbReference type="InterPro" id="IPR050446">
    <property type="entry name" value="FAD-oxidoreductase/Apoptosis"/>
</dbReference>